<sequence>MNVKNFIDEGGAIMNLFHEGVVIVDQRGTVLYVNEACSRITGIPKQELIGKYVKDVVSDTNILKVLQSGYPALDIPARAGDSVVISNIVPIYDETQQLLGAVSIFRDLTEILRLNHRLSEAENTIKDLQQKLSLADLADGNDMLIGNSPAMKKIVEISLKAARVDSTIMIEGESGTGKEMLARFIHNHSERAKQPFVAVNCASIPETLLESELFGYEEGAFSGARRGGKQGMFELADGGTLFLDELEDLTPSVQAKLLRVLQFKELIRVGGTKTKKVDVRIIGASNQSLEKLVKEKKFREDLYYRLNVVRVEIPALRERKEDIPLFVHHILKKMRHKLNKTVKKVHPDVIRHLLAYPFPGNVRELENILELAIIMDDNQVLDLADLPEHIASASSDSSPTIQLPTLREMEMSLIKEAVSKCKNKAEAAQMLGISRATLYRKMEAYGIS</sequence>
<dbReference type="RefSeq" id="WP_057898228.1">
    <property type="nucleotide sequence ID" value="NZ_FNDE01000040.1"/>
</dbReference>
<dbReference type="AlphaFoldDB" id="A0A1G8E6I9"/>
<dbReference type="InterPro" id="IPR003593">
    <property type="entry name" value="AAA+_ATPase"/>
</dbReference>
<dbReference type="InterPro" id="IPR027417">
    <property type="entry name" value="P-loop_NTPase"/>
</dbReference>
<keyword evidence="5" id="KW-0804">Transcription</keyword>
<dbReference type="NCBIfam" id="TIGR00229">
    <property type="entry name" value="sensory_box"/>
    <property type="match status" value="1"/>
</dbReference>
<gene>
    <name evidence="9" type="ORF">SAMN04489735_10406</name>
</gene>
<dbReference type="SUPFAM" id="SSF55785">
    <property type="entry name" value="PYP-like sensor domain (PAS domain)"/>
    <property type="match status" value="1"/>
</dbReference>
<dbReference type="SUPFAM" id="SSF52540">
    <property type="entry name" value="P-loop containing nucleoside triphosphate hydrolases"/>
    <property type="match status" value="1"/>
</dbReference>
<dbReference type="Gene3D" id="1.10.10.60">
    <property type="entry name" value="Homeodomain-like"/>
    <property type="match status" value="1"/>
</dbReference>
<evidence type="ECO:0000313" key="10">
    <source>
        <dbReference type="Proteomes" id="UP000198956"/>
    </source>
</evidence>
<dbReference type="CDD" id="cd00130">
    <property type="entry name" value="PAS"/>
    <property type="match status" value="1"/>
</dbReference>
<keyword evidence="1" id="KW-0547">Nucleotide-binding</keyword>
<name>A0A1G8E6I9_ANETH</name>
<reference evidence="9 10" key="1">
    <citation type="submission" date="2016-10" db="EMBL/GenBank/DDBJ databases">
        <authorList>
            <person name="de Groot N.N."/>
        </authorList>
    </citation>
    <scope>NUCLEOTIDE SEQUENCE [LARGE SCALE GENOMIC DNA]</scope>
    <source>
        <strain evidence="9 10">L 420-91</strain>
    </source>
</reference>
<dbReference type="EMBL" id="FNDE01000040">
    <property type="protein sequence ID" value="SDH65467.1"/>
    <property type="molecule type" value="Genomic_DNA"/>
</dbReference>
<dbReference type="Gene3D" id="1.10.8.60">
    <property type="match status" value="1"/>
</dbReference>
<keyword evidence="3" id="KW-0805">Transcription regulation</keyword>
<dbReference type="InterPro" id="IPR002197">
    <property type="entry name" value="HTH_Fis"/>
</dbReference>
<dbReference type="InterPro" id="IPR025944">
    <property type="entry name" value="Sigma_54_int_dom_CS"/>
</dbReference>
<dbReference type="InterPro" id="IPR058031">
    <property type="entry name" value="AAA_lid_NorR"/>
</dbReference>
<dbReference type="Pfam" id="PF00989">
    <property type="entry name" value="PAS"/>
    <property type="match status" value="1"/>
</dbReference>
<evidence type="ECO:0000259" key="7">
    <source>
        <dbReference type="PROSITE" id="PS50045"/>
    </source>
</evidence>
<dbReference type="Gene3D" id="3.30.450.20">
    <property type="entry name" value="PAS domain"/>
    <property type="match status" value="1"/>
</dbReference>
<dbReference type="InterPro" id="IPR013767">
    <property type="entry name" value="PAS_fold"/>
</dbReference>
<feature type="coiled-coil region" evidence="6">
    <location>
        <begin position="111"/>
        <end position="138"/>
    </location>
</feature>
<dbReference type="PROSITE" id="PS00676">
    <property type="entry name" value="SIGMA54_INTERACT_2"/>
    <property type="match status" value="1"/>
</dbReference>
<keyword evidence="2" id="KW-0067">ATP-binding</keyword>
<dbReference type="PROSITE" id="PS50112">
    <property type="entry name" value="PAS"/>
    <property type="match status" value="1"/>
</dbReference>
<dbReference type="SUPFAM" id="SSF46689">
    <property type="entry name" value="Homeodomain-like"/>
    <property type="match status" value="1"/>
</dbReference>
<dbReference type="PROSITE" id="PS00675">
    <property type="entry name" value="SIGMA54_INTERACT_1"/>
    <property type="match status" value="1"/>
</dbReference>
<dbReference type="InterPro" id="IPR025662">
    <property type="entry name" value="Sigma_54_int_dom_ATP-bd_1"/>
</dbReference>
<evidence type="ECO:0000256" key="6">
    <source>
        <dbReference type="SAM" id="Coils"/>
    </source>
</evidence>
<protein>
    <submittedName>
        <fullName evidence="9">PAS domain S-box-containing protein</fullName>
    </submittedName>
</protein>
<dbReference type="Pfam" id="PF25601">
    <property type="entry name" value="AAA_lid_14"/>
    <property type="match status" value="1"/>
</dbReference>
<dbReference type="InterPro" id="IPR025943">
    <property type="entry name" value="Sigma_54_int_dom_ATP-bd_2"/>
</dbReference>
<dbReference type="Pfam" id="PF02954">
    <property type="entry name" value="HTH_8"/>
    <property type="match status" value="1"/>
</dbReference>
<dbReference type="InterPro" id="IPR035965">
    <property type="entry name" value="PAS-like_dom_sf"/>
</dbReference>
<keyword evidence="6" id="KW-0175">Coiled coil</keyword>
<dbReference type="GO" id="GO:0043565">
    <property type="term" value="F:sequence-specific DNA binding"/>
    <property type="evidence" value="ECO:0007669"/>
    <property type="project" value="InterPro"/>
</dbReference>
<organism evidence="9 10">
    <name type="scientific">Aneurinibacillus thermoaerophilus</name>
    <dbReference type="NCBI Taxonomy" id="143495"/>
    <lineage>
        <taxon>Bacteria</taxon>
        <taxon>Bacillati</taxon>
        <taxon>Bacillota</taxon>
        <taxon>Bacilli</taxon>
        <taxon>Bacillales</taxon>
        <taxon>Paenibacillaceae</taxon>
        <taxon>Aneurinibacillus group</taxon>
        <taxon>Aneurinibacillus</taxon>
    </lineage>
</organism>
<evidence type="ECO:0000256" key="2">
    <source>
        <dbReference type="ARBA" id="ARBA00022840"/>
    </source>
</evidence>
<feature type="domain" description="Sigma-54 factor interaction" evidence="7">
    <location>
        <begin position="144"/>
        <end position="374"/>
    </location>
</feature>
<dbReference type="Pfam" id="PF00158">
    <property type="entry name" value="Sigma54_activat"/>
    <property type="match status" value="1"/>
</dbReference>
<keyword evidence="4" id="KW-0238">DNA-binding</keyword>
<dbReference type="SMART" id="SM00382">
    <property type="entry name" value="AAA"/>
    <property type="match status" value="1"/>
</dbReference>
<dbReference type="PROSITE" id="PS50045">
    <property type="entry name" value="SIGMA54_INTERACT_4"/>
    <property type="match status" value="1"/>
</dbReference>
<evidence type="ECO:0000256" key="4">
    <source>
        <dbReference type="ARBA" id="ARBA00023125"/>
    </source>
</evidence>
<dbReference type="Gene3D" id="3.40.50.300">
    <property type="entry name" value="P-loop containing nucleotide triphosphate hydrolases"/>
    <property type="match status" value="1"/>
</dbReference>
<evidence type="ECO:0000256" key="1">
    <source>
        <dbReference type="ARBA" id="ARBA00022741"/>
    </source>
</evidence>
<dbReference type="GO" id="GO:0005524">
    <property type="term" value="F:ATP binding"/>
    <property type="evidence" value="ECO:0007669"/>
    <property type="project" value="UniProtKB-KW"/>
</dbReference>
<dbReference type="PANTHER" id="PTHR32071:SF57">
    <property type="entry name" value="C4-DICARBOXYLATE TRANSPORT TRANSCRIPTIONAL REGULATORY PROTEIN DCTD"/>
    <property type="match status" value="1"/>
</dbReference>
<dbReference type="InterPro" id="IPR000014">
    <property type="entry name" value="PAS"/>
</dbReference>
<dbReference type="InterPro" id="IPR009057">
    <property type="entry name" value="Homeodomain-like_sf"/>
</dbReference>
<feature type="domain" description="PAS" evidence="8">
    <location>
        <begin position="13"/>
        <end position="51"/>
    </location>
</feature>
<dbReference type="Proteomes" id="UP000198956">
    <property type="component" value="Unassembled WGS sequence"/>
</dbReference>
<evidence type="ECO:0000256" key="5">
    <source>
        <dbReference type="ARBA" id="ARBA00023163"/>
    </source>
</evidence>
<dbReference type="GO" id="GO:0006355">
    <property type="term" value="P:regulation of DNA-templated transcription"/>
    <property type="evidence" value="ECO:0007669"/>
    <property type="project" value="InterPro"/>
</dbReference>
<proteinExistence type="predicted"/>
<evidence type="ECO:0000259" key="8">
    <source>
        <dbReference type="PROSITE" id="PS50112"/>
    </source>
</evidence>
<dbReference type="FunFam" id="3.40.50.300:FF:000006">
    <property type="entry name" value="DNA-binding transcriptional regulator NtrC"/>
    <property type="match status" value="1"/>
</dbReference>
<dbReference type="PROSITE" id="PS00688">
    <property type="entry name" value="SIGMA54_INTERACT_3"/>
    <property type="match status" value="1"/>
</dbReference>
<evidence type="ECO:0000256" key="3">
    <source>
        <dbReference type="ARBA" id="ARBA00023015"/>
    </source>
</evidence>
<evidence type="ECO:0000313" key="9">
    <source>
        <dbReference type="EMBL" id="SDH65467.1"/>
    </source>
</evidence>
<dbReference type="InterPro" id="IPR002078">
    <property type="entry name" value="Sigma_54_int"/>
</dbReference>
<dbReference type="SMART" id="SM00091">
    <property type="entry name" value="PAS"/>
    <property type="match status" value="1"/>
</dbReference>
<dbReference type="PANTHER" id="PTHR32071">
    <property type="entry name" value="TRANSCRIPTIONAL REGULATORY PROTEIN"/>
    <property type="match status" value="1"/>
</dbReference>
<dbReference type="CDD" id="cd00009">
    <property type="entry name" value="AAA"/>
    <property type="match status" value="1"/>
</dbReference>
<accession>A0A1G8E6I9</accession>